<feature type="compositionally biased region" description="Acidic residues" evidence="8">
    <location>
        <begin position="649"/>
        <end position="660"/>
    </location>
</feature>
<keyword evidence="5 9" id="KW-1133">Transmembrane helix</keyword>
<feature type="region of interest" description="Disordered" evidence="8">
    <location>
        <begin position="354"/>
        <end position="397"/>
    </location>
</feature>
<keyword evidence="7 9" id="KW-0472">Membrane</keyword>
<sequence length="660" mass="72227">MSHALHGKRSFTGQHTLLPASNRSEPSLLPKVPTYSFLTWTFGRGSVIWRIWPAVLLHTLFAAFVVYTWIGTGRRLDIPNVMLTVMGVVIGFVISYRAMSGYDRYWMGRTTWADVIRNARTTSRLIWYHVPLRLCPRTADEAIGALRTPPEMLKVMAEKRMALDLIEGFAVALKHHLRGELGIYYEDLYDLVRPLHDHEHQNATEPHLTIATAVPALSPKPPTALPSTTQYGTFASSSSASTATLKPSSASHASKRPSAATSSSTVSLTSPTSSSASASTVTATPETALGVLSPAHASTHSLQDNMPLLPASNPGREDAVLRRVAPEMIAFAGVFASFARVLSSVLGRFRAHRDARDESQQANGHGHRHRHRRRWAGPMQAPHPSSPSSPTPADAAQHVHSAGIVDGILHRGQNLPEEVLRCLSEWFGVLEERGTVPGTSMGSLIGCIQAFEASLTTLEQVLTTPLPFVYSSHIRYACLALSGVRFADPRIRSLRKYFFRSSQPVRRPPHSSCSSEFTSDVDSVVWLYLFLLPLQLVSDFEWHTVPAVAVGAFVYLGFVAAGEEIEQPFGYDDNDLDLDMFCRDIVRPDVQCLKATPCANTYFEPVPASSSNEAQDSGSITPGTSSGVDLKPVDPQMVHRPSMTSLVEEVQEESEEGDGL</sequence>
<evidence type="ECO:0000256" key="3">
    <source>
        <dbReference type="ARBA" id="ARBA00022475"/>
    </source>
</evidence>
<proteinExistence type="predicted"/>
<feature type="region of interest" description="Disordered" evidence="8">
    <location>
        <begin position="219"/>
        <end position="281"/>
    </location>
</feature>
<evidence type="ECO:0000256" key="6">
    <source>
        <dbReference type="ARBA" id="ARBA00023065"/>
    </source>
</evidence>
<evidence type="ECO:0000256" key="5">
    <source>
        <dbReference type="ARBA" id="ARBA00022989"/>
    </source>
</evidence>
<keyword evidence="3" id="KW-1003">Cell membrane</keyword>
<dbReference type="GO" id="GO:0005254">
    <property type="term" value="F:chloride channel activity"/>
    <property type="evidence" value="ECO:0007669"/>
    <property type="project" value="InterPro"/>
</dbReference>
<evidence type="ECO:0000256" key="4">
    <source>
        <dbReference type="ARBA" id="ARBA00022692"/>
    </source>
</evidence>
<feature type="compositionally biased region" description="Low complexity" evidence="8">
    <location>
        <begin position="233"/>
        <end position="251"/>
    </location>
</feature>
<accession>A0AAD7BC94</accession>
<dbReference type="InterPro" id="IPR044669">
    <property type="entry name" value="YneE/VCCN1/2-like"/>
</dbReference>
<dbReference type="Proteomes" id="UP001221757">
    <property type="component" value="Unassembled WGS sequence"/>
</dbReference>
<feature type="region of interest" description="Disordered" evidence="8">
    <location>
        <begin position="605"/>
        <end position="660"/>
    </location>
</feature>
<dbReference type="Pfam" id="PF25539">
    <property type="entry name" value="Bestrophin_2"/>
    <property type="match status" value="3"/>
</dbReference>
<comment type="caution">
    <text evidence="10">The sequence shown here is derived from an EMBL/GenBank/DDBJ whole genome shotgun (WGS) entry which is preliminary data.</text>
</comment>
<feature type="compositionally biased region" description="Low complexity" evidence="8">
    <location>
        <begin position="258"/>
        <end position="281"/>
    </location>
</feature>
<keyword evidence="2" id="KW-0813">Transport</keyword>
<evidence type="ECO:0000256" key="8">
    <source>
        <dbReference type="SAM" id="MobiDB-lite"/>
    </source>
</evidence>
<reference evidence="10" key="1">
    <citation type="submission" date="2023-03" db="EMBL/GenBank/DDBJ databases">
        <title>Massive genome expansion in bonnet fungi (Mycena s.s.) driven by repeated elements and novel gene families across ecological guilds.</title>
        <authorList>
            <consortium name="Lawrence Berkeley National Laboratory"/>
            <person name="Harder C.B."/>
            <person name="Miyauchi S."/>
            <person name="Viragh M."/>
            <person name="Kuo A."/>
            <person name="Thoen E."/>
            <person name="Andreopoulos B."/>
            <person name="Lu D."/>
            <person name="Skrede I."/>
            <person name="Drula E."/>
            <person name="Henrissat B."/>
            <person name="Morin E."/>
            <person name="Kohler A."/>
            <person name="Barry K."/>
            <person name="LaButti K."/>
            <person name="Morin E."/>
            <person name="Salamov A."/>
            <person name="Lipzen A."/>
            <person name="Mereny Z."/>
            <person name="Hegedus B."/>
            <person name="Baldrian P."/>
            <person name="Stursova M."/>
            <person name="Weitz H."/>
            <person name="Taylor A."/>
            <person name="Grigoriev I.V."/>
            <person name="Nagy L.G."/>
            <person name="Martin F."/>
            <person name="Kauserud H."/>
        </authorList>
    </citation>
    <scope>NUCLEOTIDE SEQUENCE</scope>
    <source>
        <strain evidence="10">CBHHK067</strain>
    </source>
</reference>
<name>A0AAD7BC94_MYCRO</name>
<evidence type="ECO:0000256" key="7">
    <source>
        <dbReference type="ARBA" id="ARBA00023136"/>
    </source>
</evidence>
<feature type="compositionally biased region" description="Polar residues" evidence="8">
    <location>
        <begin position="608"/>
        <end position="627"/>
    </location>
</feature>
<dbReference type="GO" id="GO:0005886">
    <property type="term" value="C:plasma membrane"/>
    <property type="evidence" value="ECO:0007669"/>
    <property type="project" value="UniProtKB-SubCell"/>
</dbReference>
<feature type="transmembrane region" description="Helical" evidence="9">
    <location>
        <begin position="47"/>
        <end position="69"/>
    </location>
</feature>
<organism evidence="10 11">
    <name type="scientific">Mycena rosella</name>
    <name type="common">Pink bonnet</name>
    <name type="synonym">Agaricus rosellus</name>
    <dbReference type="NCBI Taxonomy" id="1033263"/>
    <lineage>
        <taxon>Eukaryota</taxon>
        <taxon>Fungi</taxon>
        <taxon>Dikarya</taxon>
        <taxon>Basidiomycota</taxon>
        <taxon>Agaricomycotina</taxon>
        <taxon>Agaricomycetes</taxon>
        <taxon>Agaricomycetidae</taxon>
        <taxon>Agaricales</taxon>
        <taxon>Marasmiineae</taxon>
        <taxon>Mycenaceae</taxon>
        <taxon>Mycena</taxon>
    </lineage>
</organism>
<comment type="subcellular location">
    <subcellularLocation>
        <location evidence="1">Cell membrane</location>
        <topology evidence="1">Multi-pass membrane protein</topology>
    </subcellularLocation>
</comment>
<dbReference type="PANTHER" id="PTHR33281">
    <property type="entry name" value="UPF0187 PROTEIN YNEE"/>
    <property type="match status" value="1"/>
</dbReference>
<evidence type="ECO:0000256" key="1">
    <source>
        <dbReference type="ARBA" id="ARBA00004651"/>
    </source>
</evidence>
<evidence type="ECO:0000256" key="2">
    <source>
        <dbReference type="ARBA" id="ARBA00022448"/>
    </source>
</evidence>
<protein>
    <submittedName>
        <fullName evidence="10">Uncharacterized protein</fullName>
    </submittedName>
</protein>
<feature type="transmembrane region" description="Helical" evidence="9">
    <location>
        <begin position="81"/>
        <end position="99"/>
    </location>
</feature>
<evidence type="ECO:0000256" key="9">
    <source>
        <dbReference type="SAM" id="Phobius"/>
    </source>
</evidence>
<evidence type="ECO:0000313" key="11">
    <source>
        <dbReference type="Proteomes" id="UP001221757"/>
    </source>
</evidence>
<keyword evidence="11" id="KW-1185">Reference proteome</keyword>
<keyword evidence="4 9" id="KW-0812">Transmembrane</keyword>
<dbReference type="AlphaFoldDB" id="A0AAD7BC94"/>
<gene>
    <name evidence="10" type="ORF">B0H17DRAFT_1115180</name>
</gene>
<feature type="compositionally biased region" description="Basic residues" evidence="8">
    <location>
        <begin position="365"/>
        <end position="375"/>
    </location>
</feature>
<dbReference type="PANTHER" id="PTHR33281:SF19">
    <property type="entry name" value="VOLTAGE-DEPENDENT ANION CHANNEL-FORMING PROTEIN YNEE"/>
    <property type="match status" value="1"/>
</dbReference>
<evidence type="ECO:0000313" key="10">
    <source>
        <dbReference type="EMBL" id="KAJ7616740.1"/>
    </source>
</evidence>
<keyword evidence="6" id="KW-0406">Ion transport</keyword>
<dbReference type="EMBL" id="JARKIE010000794">
    <property type="protein sequence ID" value="KAJ7616740.1"/>
    <property type="molecule type" value="Genomic_DNA"/>
</dbReference>